<gene>
    <name evidence="4" type="ORF">L2689_05885</name>
</gene>
<dbReference type="Pfam" id="PF09829">
    <property type="entry name" value="DUF2057"/>
    <property type="match status" value="1"/>
</dbReference>
<comment type="similarity">
    <text evidence="1">Belongs to the UPF0319 family.</text>
</comment>
<dbReference type="EMBL" id="JAKILK010000002">
    <property type="protein sequence ID" value="MCL1116777.1"/>
    <property type="molecule type" value="Genomic_DNA"/>
</dbReference>
<evidence type="ECO:0000256" key="1">
    <source>
        <dbReference type="ARBA" id="ARBA00008490"/>
    </source>
</evidence>
<dbReference type="Proteomes" id="UP001203212">
    <property type="component" value="Unassembled WGS sequence"/>
</dbReference>
<name>A0ABT0KZD3_9GAMM</name>
<dbReference type="PANTHER" id="PTHR38108">
    <property type="entry name" value="UPF0319 PROTEIN YCCT"/>
    <property type="match status" value="1"/>
</dbReference>
<feature type="chain" id="PRO_5045724158" evidence="3">
    <location>
        <begin position="22"/>
        <end position="242"/>
    </location>
</feature>
<dbReference type="InterPro" id="IPR018635">
    <property type="entry name" value="UPF0319"/>
</dbReference>
<reference evidence="4 5" key="1">
    <citation type="submission" date="2022-01" db="EMBL/GenBank/DDBJ databases">
        <title>Whole genome-based taxonomy of the Shewanellaceae.</title>
        <authorList>
            <person name="Martin-Rodriguez A.J."/>
        </authorList>
    </citation>
    <scope>NUCLEOTIDE SEQUENCE [LARGE SCALE GENOMIC DNA]</scope>
    <source>
        <strain evidence="4 5">JCM 17801</strain>
    </source>
</reference>
<accession>A0ABT0KZD3</accession>
<comment type="caution">
    <text evidence="4">The sequence shown here is derived from an EMBL/GenBank/DDBJ whole genome shotgun (WGS) entry which is preliminary data.</text>
</comment>
<keyword evidence="2 3" id="KW-0732">Signal</keyword>
<proteinExistence type="inferred from homology"/>
<feature type="signal peptide" evidence="3">
    <location>
        <begin position="1"/>
        <end position="21"/>
    </location>
</feature>
<keyword evidence="5" id="KW-1185">Reference proteome</keyword>
<organism evidence="4 5">
    <name type="scientific">Shewanella aestuarii</name>
    <dbReference type="NCBI Taxonomy" id="1028752"/>
    <lineage>
        <taxon>Bacteria</taxon>
        <taxon>Pseudomonadati</taxon>
        <taxon>Pseudomonadota</taxon>
        <taxon>Gammaproteobacteria</taxon>
        <taxon>Alteromonadales</taxon>
        <taxon>Shewanellaceae</taxon>
        <taxon>Shewanella</taxon>
    </lineage>
</organism>
<evidence type="ECO:0000313" key="5">
    <source>
        <dbReference type="Proteomes" id="UP001203212"/>
    </source>
</evidence>
<evidence type="ECO:0000256" key="2">
    <source>
        <dbReference type="ARBA" id="ARBA00022729"/>
    </source>
</evidence>
<dbReference type="PANTHER" id="PTHR38108:SF1">
    <property type="entry name" value="UPF0319 PROTEIN YCCT"/>
    <property type="match status" value="1"/>
</dbReference>
<evidence type="ECO:0000256" key="3">
    <source>
        <dbReference type="SAM" id="SignalP"/>
    </source>
</evidence>
<protein>
    <submittedName>
        <fullName evidence="4">DUF2057 domain-containing protein</fullName>
    </submittedName>
</protein>
<evidence type="ECO:0000313" key="4">
    <source>
        <dbReference type="EMBL" id="MCL1116777.1"/>
    </source>
</evidence>
<sequence length="242" mass="26127">MNQLFTAFVFLVSFTSPTLVASTLTLPSTANIMAVNGQPIEAENTIDLVEGVNQIALRYTGSFRERGSIERFESEVVVIRFNAENKSYQLMLPNITQAKQANRFNKHPEIAISSDSGKVTIQTDILTKSGLQFGRNYLQELAAYNLSQQAAAVSQFALAYVVAAPVAPVSIAPPQGVATATAASATIVAPVSISPPTPIAAPTSAVAPKTIEQDQAEIRQMLDYWYNKANDNTKAEFKQSIN</sequence>
<dbReference type="RefSeq" id="WP_188840343.1">
    <property type="nucleotide sequence ID" value="NZ_BMOT01000002.1"/>
</dbReference>